<dbReference type="SMART" id="SM00222">
    <property type="entry name" value="Sec7"/>
    <property type="match status" value="1"/>
</dbReference>
<dbReference type="EMBL" id="FZQP02001532">
    <property type="protein sequence ID" value="VVC93121.1"/>
    <property type="molecule type" value="Genomic_DNA"/>
</dbReference>
<organism evidence="2 3">
    <name type="scientific">Leptidea sinapis</name>
    <dbReference type="NCBI Taxonomy" id="189913"/>
    <lineage>
        <taxon>Eukaryota</taxon>
        <taxon>Metazoa</taxon>
        <taxon>Ecdysozoa</taxon>
        <taxon>Arthropoda</taxon>
        <taxon>Hexapoda</taxon>
        <taxon>Insecta</taxon>
        <taxon>Pterygota</taxon>
        <taxon>Neoptera</taxon>
        <taxon>Endopterygota</taxon>
        <taxon>Lepidoptera</taxon>
        <taxon>Glossata</taxon>
        <taxon>Ditrysia</taxon>
        <taxon>Papilionoidea</taxon>
        <taxon>Pieridae</taxon>
        <taxon>Dismorphiinae</taxon>
        <taxon>Leptidea</taxon>
    </lineage>
</organism>
<proteinExistence type="predicted"/>
<dbReference type="GO" id="GO:0012505">
    <property type="term" value="C:endomembrane system"/>
    <property type="evidence" value="ECO:0007669"/>
    <property type="project" value="UniProtKB-ARBA"/>
</dbReference>
<reference evidence="2 3" key="1">
    <citation type="submission" date="2017-07" db="EMBL/GenBank/DDBJ databases">
        <authorList>
            <person name="Talla V."/>
            <person name="Backstrom N."/>
        </authorList>
    </citation>
    <scope>NUCLEOTIDE SEQUENCE [LARGE SCALE GENOMIC DNA]</scope>
</reference>
<gene>
    <name evidence="2" type="ORF">LSINAPIS_LOCUS5378</name>
</gene>
<dbReference type="SUPFAM" id="SSF48425">
    <property type="entry name" value="Sec7 domain"/>
    <property type="match status" value="1"/>
</dbReference>
<dbReference type="InterPro" id="IPR000904">
    <property type="entry name" value="Sec7_dom"/>
</dbReference>
<dbReference type="GO" id="GO:0016192">
    <property type="term" value="P:vesicle-mediated transport"/>
    <property type="evidence" value="ECO:0007669"/>
    <property type="project" value="UniProtKB-ARBA"/>
</dbReference>
<dbReference type="CDD" id="cd00171">
    <property type="entry name" value="Sec7"/>
    <property type="match status" value="1"/>
</dbReference>
<dbReference type="Pfam" id="PF01369">
    <property type="entry name" value="Sec7"/>
    <property type="match status" value="1"/>
</dbReference>
<dbReference type="Proteomes" id="UP000324832">
    <property type="component" value="Unassembled WGS sequence"/>
</dbReference>
<dbReference type="GO" id="GO:0005085">
    <property type="term" value="F:guanyl-nucleotide exchange factor activity"/>
    <property type="evidence" value="ECO:0007669"/>
    <property type="project" value="InterPro"/>
</dbReference>
<evidence type="ECO:0000313" key="3">
    <source>
        <dbReference type="Proteomes" id="UP000324832"/>
    </source>
</evidence>
<feature type="domain" description="SEC7" evidence="1">
    <location>
        <begin position="1"/>
        <end position="137"/>
    </location>
</feature>
<dbReference type="AlphaFoldDB" id="A0A5E4Q739"/>
<sequence>MIGEYICKRSSRGEEEDGVSVLTAFANSFEYQALRIDQALRLYLETFRLPGEAPLIFLVMEKFAERWHSTNGSPFANTDAAFRLAYAVIMLNMDQHNHNAKKLNVPMTVDDFVKNLRGCNGSGDFPTDMLREIYYSI</sequence>
<dbReference type="PANTHER" id="PTHR10663:SF388">
    <property type="entry name" value="GOLGI-SPECIFIC BREFELDIN A-RESISTANCE GUANINE NUCLEOTIDE EXCHANGE FACTOR 1"/>
    <property type="match status" value="1"/>
</dbReference>
<name>A0A5E4Q739_9NEOP</name>
<dbReference type="GO" id="GO:0005737">
    <property type="term" value="C:cytoplasm"/>
    <property type="evidence" value="ECO:0007669"/>
    <property type="project" value="UniProtKB-ARBA"/>
</dbReference>
<dbReference type="PANTHER" id="PTHR10663">
    <property type="entry name" value="GUANYL-NUCLEOTIDE EXCHANGE FACTOR"/>
    <property type="match status" value="1"/>
</dbReference>
<accession>A0A5E4Q739</accession>
<evidence type="ECO:0000259" key="1">
    <source>
        <dbReference type="PROSITE" id="PS50190"/>
    </source>
</evidence>
<dbReference type="GO" id="GO:0032012">
    <property type="term" value="P:regulation of ARF protein signal transduction"/>
    <property type="evidence" value="ECO:0007669"/>
    <property type="project" value="InterPro"/>
</dbReference>
<dbReference type="InterPro" id="IPR035999">
    <property type="entry name" value="Sec7_dom_sf"/>
</dbReference>
<protein>
    <recommendedName>
        <fullName evidence="1">SEC7 domain-containing protein</fullName>
    </recommendedName>
</protein>
<keyword evidence="3" id="KW-1185">Reference proteome</keyword>
<dbReference type="PROSITE" id="PS50190">
    <property type="entry name" value="SEC7"/>
    <property type="match status" value="1"/>
</dbReference>
<evidence type="ECO:0000313" key="2">
    <source>
        <dbReference type="EMBL" id="VVC93121.1"/>
    </source>
</evidence>
<dbReference type="InterPro" id="IPR023394">
    <property type="entry name" value="Sec7_C_sf"/>
</dbReference>
<dbReference type="Gene3D" id="1.10.1000.11">
    <property type="entry name" value="Arf Nucleotide-binding Site Opener,domain 2"/>
    <property type="match status" value="1"/>
</dbReference>